<dbReference type="EMBL" id="JAQQAF010000006">
    <property type="protein sequence ID" value="KAJ8475898.1"/>
    <property type="molecule type" value="Genomic_DNA"/>
</dbReference>
<name>A0AAV8QIA0_ENSVE</name>
<protein>
    <submittedName>
        <fullName evidence="1">Uncharacterized protein</fullName>
    </submittedName>
</protein>
<dbReference type="Proteomes" id="UP001222027">
    <property type="component" value="Unassembled WGS sequence"/>
</dbReference>
<keyword evidence="2" id="KW-1185">Reference proteome</keyword>
<reference evidence="1 2" key="1">
    <citation type="submission" date="2022-12" db="EMBL/GenBank/DDBJ databases">
        <title>Chromosome-scale assembly of the Ensete ventricosum genome.</title>
        <authorList>
            <person name="Dussert Y."/>
            <person name="Stocks J."/>
            <person name="Wendawek A."/>
            <person name="Woldeyes F."/>
            <person name="Nichols R.A."/>
            <person name="Borrell J.S."/>
        </authorList>
    </citation>
    <scope>NUCLEOTIDE SEQUENCE [LARGE SCALE GENOMIC DNA]</scope>
    <source>
        <strain evidence="2">cv. Maze</strain>
        <tissue evidence="1">Seeds</tissue>
    </source>
</reference>
<sequence>MCDIAHICHLVAAKIRENHIELDRETHHDLCPQAFVRLSIIRVSTLKLPIWAAEGDNYIRTFAGGECSIYAVGPKWFCLSYKLEQNDACDLHGTYEVCSPSSFHAKIISWRETLSTISRKEKKDDRRRYIILGNKEEEGESWVRQPN</sequence>
<accession>A0AAV8QIA0</accession>
<gene>
    <name evidence="1" type="ORF">OPV22_019625</name>
</gene>
<evidence type="ECO:0000313" key="2">
    <source>
        <dbReference type="Proteomes" id="UP001222027"/>
    </source>
</evidence>
<evidence type="ECO:0000313" key="1">
    <source>
        <dbReference type="EMBL" id="KAJ8475898.1"/>
    </source>
</evidence>
<dbReference type="AlphaFoldDB" id="A0AAV8QIA0"/>
<comment type="caution">
    <text evidence="1">The sequence shown here is derived from an EMBL/GenBank/DDBJ whole genome shotgun (WGS) entry which is preliminary data.</text>
</comment>
<organism evidence="1 2">
    <name type="scientific">Ensete ventricosum</name>
    <name type="common">Abyssinian banana</name>
    <name type="synonym">Musa ensete</name>
    <dbReference type="NCBI Taxonomy" id="4639"/>
    <lineage>
        <taxon>Eukaryota</taxon>
        <taxon>Viridiplantae</taxon>
        <taxon>Streptophyta</taxon>
        <taxon>Embryophyta</taxon>
        <taxon>Tracheophyta</taxon>
        <taxon>Spermatophyta</taxon>
        <taxon>Magnoliopsida</taxon>
        <taxon>Liliopsida</taxon>
        <taxon>Zingiberales</taxon>
        <taxon>Musaceae</taxon>
        <taxon>Ensete</taxon>
    </lineage>
</organism>
<proteinExistence type="predicted"/>